<reference evidence="3" key="1">
    <citation type="journal article" date="2005" name="Proc. Natl. Acad. Sci. U.S.A.">
        <title>The psychrophilic lifestyle as revealed by the genome sequence of Colwellia psychrerythraea 34H through genomic and proteomic analyses.</title>
        <authorList>
            <person name="Methe B.A."/>
            <person name="Nelson K.E."/>
            <person name="Deming J.W."/>
            <person name="Momen B."/>
            <person name="Melamud E."/>
            <person name="Zhang X."/>
            <person name="Moult J."/>
            <person name="Madupu R."/>
            <person name="Nelson W.C."/>
            <person name="Dodson R.J."/>
            <person name="Brinkac L.M."/>
            <person name="Daugherty S.C."/>
            <person name="Durkin A.S."/>
            <person name="DeBoy R.T."/>
            <person name="Kolonay J.F."/>
            <person name="Sullivan S.A."/>
            <person name="Zhou L."/>
            <person name="Davidsen T.M."/>
            <person name="Wu M."/>
            <person name="Huston A.L."/>
            <person name="Lewis M."/>
            <person name="Weaver B."/>
            <person name="Weidman J.F."/>
            <person name="Khouri H."/>
            <person name="Utterback T.R."/>
            <person name="Feldblyum T.V."/>
            <person name="Fraser C.M."/>
        </authorList>
    </citation>
    <scope>NUCLEOTIDE SEQUENCE [LARGE SCALE GENOMIC DNA]</scope>
    <source>
        <strain evidence="3">34H</strain>
    </source>
</reference>
<feature type="domain" description="Cytochrome P460" evidence="2">
    <location>
        <begin position="37"/>
        <end position="164"/>
    </location>
</feature>
<dbReference type="EMBL" id="CP000083">
    <property type="protein sequence ID" value="AAZ28811.1"/>
    <property type="molecule type" value="Genomic_DNA"/>
</dbReference>
<dbReference type="InterPro" id="IPR038142">
    <property type="entry name" value="Cytochrome_P460_sp"/>
</dbReference>
<feature type="signal peptide" evidence="1">
    <location>
        <begin position="1"/>
        <end position="20"/>
    </location>
</feature>
<name>Q481L0_COLP3</name>
<dbReference type="Proteomes" id="UP000000547">
    <property type="component" value="Chromosome"/>
</dbReference>
<evidence type="ECO:0000256" key="1">
    <source>
        <dbReference type="SAM" id="SignalP"/>
    </source>
</evidence>
<evidence type="ECO:0000259" key="2">
    <source>
        <dbReference type="Pfam" id="PF16694"/>
    </source>
</evidence>
<protein>
    <submittedName>
        <fullName evidence="3">Putative cytochrome p460</fullName>
    </submittedName>
</protein>
<dbReference type="InterPro" id="IPR032033">
    <property type="entry name" value="Cytochrome_P460"/>
</dbReference>
<dbReference type="Pfam" id="PF16694">
    <property type="entry name" value="Cytochrome_P460"/>
    <property type="match status" value="1"/>
</dbReference>
<dbReference type="RefSeq" id="WP_011043353.1">
    <property type="nucleotide sequence ID" value="NC_003910.7"/>
</dbReference>
<dbReference type="STRING" id="167879.CPS_2544"/>
<dbReference type="HOGENOM" id="CLU_106310_2_0_6"/>
<sequence>MKTRNLLIIALSLFPAITFATDNKVLVKPNLEGLTLPEKYKDWRVISASHRTDNKSMRIILGNDIAIKASRSNQTNPWPDGTILGKLVWKQTTEKNWPTAIAPEEFIHAEFMYKDSNKFKANGTGWGWARWLGKEQKPYGDDNDLNQSCIACHTPVKGRDWVYTTPVQLP</sequence>
<accession>Q481L0</accession>
<dbReference type="Gene3D" id="3.50.70.20">
    <property type="entry name" value="Cytochrome P460"/>
    <property type="match status" value="1"/>
</dbReference>
<evidence type="ECO:0000313" key="3">
    <source>
        <dbReference type="EMBL" id="AAZ28811.1"/>
    </source>
</evidence>
<dbReference type="AlphaFoldDB" id="Q481L0"/>
<proteinExistence type="predicted"/>
<dbReference type="KEGG" id="cps:CPS_2544"/>
<feature type="chain" id="PRO_5004233815" evidence="1">
    <location>
        <begin position="21"/>
        <end position="170"/>
    </location>
</feature>
<dbReference type="CDD" id="cd20753">
    <property type="entry name" value="cyt_P460_Mc-like"/>
    <property type="match status" value="1"/>
</dbReference>
<organism evidence="3 4">
    <name type="scientific">Colwellia psychrerythraea (strain 34H / ATCC BAA-681)</name>
    <name type="common">Vibrio psychroerythus</name>
    <dbReference type="NCBI Taxonomy" id="167879"/>
    <lineage>
        <taxon>Bacteria</taxon>
        <taxon>Pseudomonadati</taxon>
        <taxon>Pseudomonadota</taxon>
        <taxon>Gammaproteobacteria</taxon>
        <taxon>Alteromonadales</taxon>
        <taxon>Colwelliaceae</taxon>
        <taxon>Colwellia</taxon>
    </lineage>
</organism>
<keyword evidence="1" id="KW-0732">Signal</keyword>
<gene>
    <name evidence="3" type="ordered locus">CPS_2544</name>
</gene>
<evidence type="ECO:0000313" key="4">
    <source>
        <dbReference type="Proteomes" id="UP000000547"/>
    </source>
</evidence>